<proteinExistence type="predicted"/>
<accession>A0A834YRR3</accession>
<evidence type="ECO:0000256" key="1">
    <source>
        <dbReference type="SAM" id="Phobius"/>
    </source>
</evidence>
<dbReference type="OrthoDB" id="10256333at2759"/>
<dbReference type="EMBL" id="JABCRI010000014">
    <property type="protein sequence ID" value="KAF8394314.1"/>
    <property type="molecule type" value="Genomic_DNA"/>
</dbReference>
<dbReference type="Proteomes" id="UP000655225">
    <property type="component" value="Unassembled WGS sequence"/>
</dbReference>
<gene>
    <name evidence="2" type="ORF">HHK36_020521</name>
</gene>
<keyword evidence="1" id="KW-0812">Transmembrane</keyword>
<name>A0A834YRR3_TETSI</name>
<keyword evidence="1" id="KW-0472">Membrane</keyword>
<dbReference type="AlphaFoldDB" id="A0A834YRR3"/>
<protein>
    <submittedName>
        <fullName evidence="2">Uncharacterized protein</fullName>
    </submittedName>
</protein>
<sequence>MTVSSSPIWAFPASSTTLSLNLPTLAALKIEPWVPSVRLFSSPTASSKALVGLYVRLWKYRHRSNGSRKVSFASTGISSVVIAYVMSIVFVGIKILTYLR</sequence>
<keyword evidence="1" id="KW-1133">Transmembrane helix</keyword>
<evidence type="ECO:0000313" key="2">
    <source>
        <dbReference type="EMBL" id="KAF8394314.1"/>
    </source>
</evidence>
<reference evidence="2 3" key="1">
    <citation type="submission" date="2020-04" db="EMBL/GenBank/DDBJ databases">
        <title>Plant Genome Project.</title>
        <authorList>
            <person name="Zhang R.-G."/>
        </authorList>
    </citation>
    <scope>NUCLEOTIDE SEQUENCE [LARGE SCALE GENOMIC DNA]</scope>
    <source>
        <strain evidence="2">YNK0</strain>
        <tissue evidence="2">Leaf</tissue>
    </source>
</reference>
<feature type="transmembrane region" description="Helical" evidence="1">
    <location>
        <begin position="70"/>
        <end position="93"/>
    </location>
</feature>
<organism evidence="2 3">
    <name type="scientific">Tetracentron sinense</name>
    <name type="common">Spur-leaf</name>
    <dbReference type="NCBI Taxonomy" id="13715"/>
    <lineage>
        <taxon>Eukaryota</taxon>
        <taxon>Viridiplantae</taxon>
        <taxon>Streptophyta</taxon>
        <taxon>Embryophyta</taxon>
        <taxon>Tracheophyta</taxon>
        <taxon>Spermatophyta</taxon>
        <taxon>Magnoliopsida</taxon>
        <taxon>Trochodendrales</taxon>
        <taxon>Trochodendraceae</taxon>
        <taxon>Tetracentron</taxon>
    </lineage>
</organism>
<keyword evidence="3" id="KW-1185">Reference proteome</keyword>
<comment type="caution">
    <text evidence="2">The sequence shown here is derived from an EMBL/GenBank/DDBJ whole genome shotgun (WGS) entry which is preliminary data.</text>
</comment>
<evidence type="ECO:0000313" key="3">
    <source>
        <dbReference type="Proteomes" id="UP000655225"/>
    </source>
</evidence>